<dbReference type="SMART" id="SM01381">
    <property type="entry name" value="7TM_GPCR_Srsx"/>
    <property type="match status" value="1"/>
</dbReference>
<dbReference type="GO" id="GO:0016020">
    <property type="term" value="C:membrane"/>
    <property type="evidence" value="ECO:0007669"/>
    <property type="project" value="UniProtKB-SubCell"/>
</dbReference>
<keyword evidence="4 5" id="KW-0472">Membrane</keyword>
<feature type="transmembrane region" description="Helical" evidence="5">
    <location>
        <begin position="12"/>
        <end position="31"/>
    </location>
</feature>
<dbReference type="AlphaFoldDB" id="A0AAV5TAE3"/>
<dbReference type="PANTHER" id="PTHR23360">
    <property type="entry name" value="G-PROTEIN COUPLED RECEPTORS FAMILY 1 PROFILE DOMAIN-CONTAINING PROTEIN-RELATED"/>
    <property type="match status" value="1"/>
</dbReference>
<evidence type="ECO:0000256" key="2">
    <source>
        <dbReference type="ARBA" id="ARBA00022692"/>
    </source>
</evidence>
<dbReference type="GO" id="GO:0004930">
    <property type="term" value="F:G protein-coupled receptor activity"/>
    <property type="evidence" value="ECO:0007669"/>
    <property type="project" value="InterPro"/>
</dbReference>
<dbReference type="InterPro" id="IPR047130">
    <property type="entry name" value="7TM_GPCR_Srsx_nematod"/>
</dbReference>
<dbReference type="Pfam" id="PF10320">
    <property type="entry name" value="7TM_GPCR_Srsx"/>
    <property type="match status" value="1"/>
</dbReference>
<dbReference type="InterPro" id="IPR017452">
    <property type="entry name" value="GPCR_Rhodpsn_7TM"/>
</dbReference>
<dbReference type="PANTHER" id="PTHR23360:SF37">
    <property type="entry name" value="G-PROTEIN COUPLED RECEPTORS FAMILY 1 PROFILE DOMAIN-CONTAINING PROTEIN"/>
    <property type="match status" value="1"/>
</dbReference>
<organism evidence="7 8">
    <name type="scientific">Pristionchus entomophagus</name>
    <dbReference type="NCBI Taxonomy" id="358040"/>
    <lineage>
        <taxon>Eukaryota</taxon>
        <taxon>Metazoa</taxon>
        <taxon>Ecdysozoa</taxon>
        <taxon>Nematoda</taxon>
        <taxon>Chromadorea</taxon>
        <taxon>Rhabditida</taxon>
        <taxon>Rhabditina</taxon>
        <taxon>Diplogasteromorpha</taxon>
        <taxon>Diplogasteroidea</taxon>
        <taxon>Neodiplogasteridae</taxon>
        <taxon>Pristionchus</taxon>
    </lineage>
</organism>
<dbReference type="PROSITE" id="PS50262">
    <property type="entry name" value="G_PROTEIN_RECEP_F1_2"/>
    <property type="match status" value="1"/>
</dbReference>
<evidence type="ECO:0000313" key="7">
    <source>
        <dbReference type="EMBL" id="GMS92521.1"/>
    </source>
</evidence>
<evidence type="ECO:0000259" key="6">
    <source>
        <dbReference type="PROSITE" id="PS50262"/>
    </source>
</evidence>
<sequence length="226" mass="25551">MPITDSDRHAIYAGVIVFNVFGLFGNLNVIYAHYRLKALRTKYGAILTMLVSAHTICLLYELAGMVYNISGAPLIRRNCFYFISPYLFTYCLQVSLMAAISTDMLISIAAPLQHRIVRRRTYLSLLVLPGFIYGTVSLYLGFVYADHSKISMCQLPSSFPFSVEKIWHLIGLVFTIVTVASYIAAFTILYCKHSHLNSKLQLNNGNIERKAMKSLSILIIVFICER</sequence>
<keyword evidence="2 5" id="KW-0812">Transmembrane</keyword>
<feature type="transmembrane region" description="Helical" evidence="5">
    <location>
        <begin position="87"/>
        <end position="110"/>
    </location>
</feature>
<evidence type="ECO:0000256" key="4">
    <source>
        <dbReference type="ARBA" id="ARBA00023136"/>
    </source>
</evidence>
<dbReference type="InterPro" id="IPR019424">
    <property type="entry name" value="7TM_GPCR_Srsx"/>
</dbReference>
<dbReference type="EMBL" id="BTSX01000004">
    <property type="protein sequence ID" value="GMS92521.1"/>
    <property type="molecule type" value="Genomic_DNA"/>
</dbReference>
<protein>
    <recommendedName>
        <fullName evidence="6">G-protein coupled receptors family 1 profile domain-containing protein</fullName>
    </recommendedName>
</protein>
<dbReference type="Proteomes" id="UP001432027">
    <property type="component" value="Unassembled WGS sequence"/>
</dbReference>
<name>A0AAV5TAE3_9BILA</name>
<comment type="subcellular location">
    <subcellularLocation>
        <location evidence="1">Membrane</location>
    </subcellularLocation>
</comment>
<evidence type="ECO:0000256" key="1">
    <source>
        <dbReference type="ARBA" id="ARBA00004370"/>
    </source>
</evidence>
<evidence type="ECO:0000256" key="5">
    <source>
        <dbReference type="SAM" id="Phobius"/>
    </source>
</evidence>
<evidence type="ECO:0000313" key="8">
    <source>
        <dbReference type="Proteomes" id="UP001432027"/>
    </source>
</evidence>
<comment type="caution">
    <text evidence="7">The sequence shown here is derived from an EMBL/GenBank/DDBJ whole genome shotgun (WGS) entry which is preliminary data.</text>
</comment>
<proteinExistence type="predicted"/>
<feature type="transmembrane region" description="Helical" evidence="5">
    <location>
        <begin position="122"/>
        <end position="145"/>
    </location>
</feature>
<feature type="domain" description="G-protein coupled receptors family 1 profile" evidence="6">
    <location>
        <begin position="25"/>
        <end position="226"/>
    </location>
</feature>
<keyword evidence="8" id="KW-1185">Reference proteome</keyword>
<dbReference type="Gene3D" id="1.20.1070.10">
    <property type="entry name" value="Rhodopsin 7-helix transmembrane proteins"/>
    <property type="match status" value="1"/>
</dbReference>
<feature type="transmembrane region" description="Helical" evidence="5">
    <location>
        <begin position="165"/>
        <end position="191"/>
    </location>
</feature>
<dbReference type="SUPFAM" id="SSF81321">
    <property type="entry name" value="Family A G protein-coupled receptor-like"/>
    <property type="match status" value="1"/>
</dbReference>
<reference evidence="7" key="1">
    <citation type="submission" date="2023-10" db="EMBL/GenBank/DDBJ databases">
        <title>Genome assembly of Pristionchus species.</title>
        <authorList>
            <person name="Yoshida K."/>
            <person name="Sommer R.J."/>
        </authorList>
    </citation>
    <scope>NUCLEOTIDE SEQUENCE</scope>
    <source>
        <strain evidence="7">RS0144</strain>
    </source>
</reference>
<dbReference type="InterPro" id="IPR000276">
    <property type="entry name" value="GPCR_Rhodpsn"/>
</dbReference>
<evidence type="ECO:0000256" key="3">
    <source>
        <dbReference type="ARBA" id="ARBA00022989"/>
    </source>
</evidence>
<feature type="non-terminal residue" evidence="7">
    <location>
        <position position="226"/>
    </location>
</feature>
<gene>
    <name evidence="7" type="ORF">PENTCL1PPCAC_14696</name>
</gene>
<feature type="transmembrane region" description="Helical" evidence="5">
    <location>
        <begin position="43"/>
        <end position="67"/>
    </location>
</feature>
<keyword evidence="3 5" id="KW-1133">Transmembrane helix</keyword>
<accession>A0AAV5TAE3</accession>
<dbReference type="CDD" id="cd00637">
    <property type="entry name" value="7tm_classA_rhodopsin-like"/>
    <property type="match status" value="1"/>
</dbReference>